<feature type="transmembrane region" description="Helical" evidence="1">
    <location>
        <begin position="45"/>
        <end position="71"/>
    </location>
</feature>
<keyword evidence="2" id="KW-0732">Signal</keyword>
<accession>A0A833CLR1</accession>
<evidence type="ECO:0000256" key="1">
    <source>
        <dbReference type="SAM" id="Phobius"/>
    </source>
</evidence>
<evidence type="ECO:0000256" key="2">
    <source>
        <dbReference type="SAM" id="SignalP"/>
    </source>
</evidence>
<organism evidence="3 4">
    <name type="scientific">Brucella tritici</name>
    <dbReference type="NCBI Taxonomy" id="94626"/>
    <lineage>
        <taxon>Bacteria</taxon>
        <taxon>Pseudomonadati</taxon>
        <taxon>Pseudomonadota</taxon>
        <taxon>Alphaproteobacteria</taxon>
        <taxon>Hyphomicrobiales</taxon>
        <taxon>Brucellaceae</taxon>
        <taxon>Brucella/Ochrobactrum group</taxon>
        <taxon>Brucella</taxon>
    </lineage>
</organism>
<evidence type="ECO:0000313" key="3">
    <source>
        <dbReference type="EMBL" id="KAB2665152.1"/>
    </source>
</evidence>
<evidence type="ECO:0008006" key="5">
    <source>
        <dbReference type="Google" id="ProtNLM"/>
    </source>
</evidence>
<reference evidence="3 4" key="1">
    <citation type="submission" date="2019-09" db="EMBL/GenBank/DDBJ databases">
        <title>Taxonomic organization of the family Brucellaceae based on a phylogenomic approach.</title>
        <authorList>
            <person name="Leclercq S."/>
            <person name="Cloeckaert A."/>
            <person name="Zygmunt M.S."/>
        </authorList>
    </citation>
    <scope>NUCLEOTIDE SEQUENCE [LARGE SCALE GENOMIC DNA]</scope>
    <source>
        <strain evidence="3 4">LMG 18957</strain>
    </source>
</reference>
<keyword evidence="1" id="KW-0472">Membrane</keyword>
<comment type="caution">
    <text evidence="3">The sequence shown here is derived from an EMBL/GenBank/DDBJ whole genome shotgun (WGS) entry which is preliminary data.</text>
</comment>
<dbReference type="EMBL" id="WBWA01000008">
    <property type="protein sequence ID" value="KAB2665152.1"/>
    <property type="molecule type" value="Genomic_DNA"/>
</dbReference>
<keyword evidence="1" id="KW-0812">Transmembrane</keyword>
<dbReference type="RefSeq" id="WP_151677761.1">
    <property type="nucleotide sequence ID" value="NZ_WBWA01000008.1"/>
</dbReference>
<keyword evidence="1" id="KW-1133">Transmembrane helix</keyword>
<feature type="chain" id="PRO_5032615185" description="Tip attachment protein J domain-containing protein" evidence="2">
    <location>
        <begin position="22"/>
        <end position="738"/>
    </location>
</feature>
<name>A0A833CLR1_9HYPH</name>
<protein>
    <recommendedName>
        <fullName evidence="5">Tip attachment protein J domain-containing protein</fullName>
    </recommendedName>
</protein>
<evidence type="ECO:0000313" key="4">
    <source>
        <dbReference type="Proteomes" id="UP000430843"/>
    </source>
</evidence>
<sequence>MKKRLVLAACSFFLMSGTALADPISIGSAIISGLLSVGAAGILPAMSAGLLGSIVLGAGVLGAQFLAGAFFGPRAPKMDPGEFKSTFETGNSSEIRAIGRVRVGGLKAFGNTKDLDRWRVICHTKGPIAAVEEHYVGGREVTVDADGMVTSPPWARKGGAWLYIRSKIGDGSETAWPDLKTAFPDLWTDGHRARGIAQSLLRYISPGIEDEKFLKLYQGGEPPYERVQRSELIFDPRDSSQNADNPVTWKYSDNGILGATHILRSYPSLKSSDIDWAFTAQEATRADHIGAVVAGNEVRARAWGLWPSERERGDVMDQVLKSIGAEIISTDNNKFAVRLIDDQRTPELALTERDIVDLQWKSGPDSVERPNVCRIKYYSPERNYEMAEIPLSKTPNEPGAQPLPWSRYQNEIDRVGEQYFDVELPFCPSAAQAQRIGRRLFALARADVGVVTTNFAGLAAWGKSFISLELPDLDESVNAAIGTPRINDGDGTVEIPFVVWPTLTPWDVDLDEAPPPDPIPDMQYEAVLDTPAKPSGYAQVQYSDGSYELRVLFNGVSGADSSEAVFRPYTSGEPEAWSTMSISGAPTGLQCGYVTGNYSGRQVDFRARFFNEDDEGSYWSPTLLVASVAIENPSLTAPTLNVTRTSNGSGSYTFVVNVSSTDVHARSVSWIATVGGSQVASGGGNSRPGQIFSGQFSASTGTFDRTVVVTATAQNSAGMNSPAATYSYTIPGNGGGSG</sequence>
<feature type="signal peptide" evidence="2">
    <location>
        <begin position="1"/>
        <end position="21"/>
    </location>
</feature>
<dbReference type="Proteomes" id="UP000430843">
    <property type="component" value="Unassembled WGS sequence"/>
</dbReference>
<proteinExistence type="predicted"/>
<dbReference type="AlphaFoldDB" id="A0A833CLR1"/>
<keyword evidence="4" id="KW-1185">Reference proteome</keyword>
<gene>
    <name evidence="3" type="ORF">F9K91_10455</name>
</gene>